<feature type="compositionally biased region" description="Acidic residues" evidence="2">
    <location>
        <begin position="255"/>
        <end position="273"/>
    </location>
</feature>
<evidence type="ECO:0000256" key="1">
    <source>
        <dbReference type="SAM" id="Coils"/>
    </source>
</evidence>
<evidence type="ECO:0000313" key="3">
    <source>
        <dbReference type="EMBL" id="KAK0550905.1"/>
    </source>
</evidence>
<feature type="compositionally biased region" description="Basic residues" evidence="2">
    <location>
        <begin position="213"/>
        <end position="226"/>
    </location>
</feature>
<evidence type="ECO:0000256" key="2">
    <source>
        <dbReference type="SAM" id="MobiDB-lite"/>
    </source>
</evidence>
<evidence type="ECO:0000313" key="4">
    <source>
        <dbReference type="Proteomes" id="UP001176517"/>
    </source>
</evidence>
<dbReference type="Proteomes" id="UP001176517">
    <property type="component" value="Unassembled WGS sequence"/>
</dbReference>
<feature type="compositionally biased region" description="Basic and acidic residues" evidence="2">
    <location>
        <begin position="236"/>
        <end position="247"/>
    </location>
</feature>
<organism evidence="3 4">
    <name type="scientific">Tilletia horrida</name>
    <dbReference type="NCBI Taxonomy" id="155126"/>
    <lineage>
        <taxon>Eukaryota</taxon>
        <taxon>Fungi</taxon>
        <taxon>Dikarya</taxon>
        <taxon>Basidiomycota</taxon>
        <taxon>Ustilaginomycotina</taxon>
        <taxon>Exobasidiomycetes</taxon>
        <taxon>Tilletiales</taxon>
        <taxon>Tilletiaceae</taxon>
        <taxon>Tilletia</taxon>
    </lineage>
</organism>
<dbReference type="AlphaFoldDB" id="A0AAN6JRA3"/>
<keyword evidence="4" id="KW-1185">Reference proteome</keyword>
<reference evidence="3" key="1">
    <citation type="journal article" date="2023" name="PhytoFront">
        <title>Draft Genome Resources of Seven Strains of Tilletia horrida, Causal Agent of Kernel Smut of Rice.</title>
        <authorList>
            <person name="Khanal S."/>
            <person name="Antony Babu S."/>
            <person name="Zhou X.G."/>
        </authorList>
    </citation>
    <scope>NUCLEOTIDE SEQUENCE</scope>
    <source>
        <strain evidence="3">TX6</strain>
    </source>
</reference>
<proteinExistence type="predicted"/>
<dbReference type="EMBL" id="JAPDMZ010000085">
    <property type="protein sequence ID" value="KAK0550905.1"/>
    <property type="molecule type" value="Genomic_DNA"/>
</dbReference>
<feature type="compositionally biased region" description="Basic and acidic residues" evidence="2">
    <location>
        <begin position="199"/>
        <end position="212"/>
    </location>
</feature>
<protein>
    <submittedName>
        <fullName evidence="3">Uncharacterized protein</fullName>
    </submittedName>
</protein>
<name>A0AAN6JRA3_9BASI</name>
<accession>A0AAN6JRA3</accession>
<gene>
    <name evidence="3" type="ORF">OC846_003475</name>
</gene>
<keyword evidence="1" id="KW-0175">Coiled coil</keyword>
<comment type="caution">
    <text evidence="3">The sequence shown here is derived from an EMBL/GenBank/DDBJ whole genome shotgun (WGS) entry which is preliminary data.</text>
</comment>
<sequence length="285" mass="32424">MPPASNIWTPQREVTLVDELFKPATDPEVIRRKLNALCKVYFRELKDLDAEASPEKHLIPWGRLPIDRYQRRRKHLATVCPWWDKMHAMMIERQGVINPTTKALTLTSSAANSGPANVKMEAMDSQDASSLERFTVDAAVSQAAALFGGKTFRTWKIEAKALRLQNTQLQTQLELEQSKVENLRLRERVRILEASAQEPARREEEGEQDRRRGSSRRRGSRTRSRRTTSTGKGKGKGKEKARDRADSDTLTLSSDTEDSMNSDSEDSDDEYVPEESSSPQKRPKK</sequence>
<feature type="coiled-coil region" evidence="1">
    <location>
        <begin position="159"/>
        <end position="195"/>
    </location>
</feature>
<feature type="region of interest" description="Disordered" evidence="2">
    <location>
        <begin position="197"/>
        <end position="285"/>
    </location>
</feature>